<evidence type="ECO:0000313" key="2">
    <source>
        <dbReference type="Proteomes" id="UP000051530"/>
    </source>
</evidence>
<proteinExistence type="predicted"/>
<evidence type="ECO:0000313" key="1">
    <source>
        <dbReference type="EMBL" id="KRH93522.1"/>
    </source>
</evidence>
<dbReference type="AlphaFoldDB" id="A0A0R0LVZ3"/>
<name>A0A0R0LVZ3_9MICR</name>
<gene>
    <name evidence="1" type="ORF">M153_798000516</name>
</gene>
<dbReference type="Proteomes" id="UP000051530">
    <property type="component" value="Unassembled WGS sequence"/>
</dbReference>
<dbReference type="EMBL" id="LGUB01000306">
    <property type="protein sequence ID" value="KRH93522.1"/>
    <property type="molecule type" value="Genomic_DNA"/>
</dbReference>
<accession>A0A0R0LVZ3</accession>
<reference evidence="1 2" key="1">
    <citation type="submission" date="2015-07" db="EMBL/GenBank/DDBJ databases">
        <title>The genome of Pseudoloma neurophilia, a relevant intracellular parasite of the zebrafish.</title>
        <authorList>
            <person name="Ndikumana S."/>
            <person name="Pelin A."/>
            <person name="Sanders J."/>
            <person name="Corradi N."/>
        </authorList>
    </citation>
    <scope>NUCLEOTIDE SEQUENCE [LARGE SCALE GENOMIC DNA]</scope>
    <source>
        <strain evidence="1 2">MK1</strain>
    </source>
</reference>
<dbReference type="VEuPathDB" id="MicrosporidiaDB:M153_798000516"/>
<keyword evidence="2" id="KW-1185">Reference proteome</keyword>
<comment type="caution">
    <text evidence="1">The sequence shown here is derived from an EMBL/GenBank/DDBJ whole genome shotgun (WGS) entry which is preliminary data.</text>
</comment>
<protein>
    <submittedName>
        <fullName evidence="1">Uncharacterized protein</fullName>
    </submittedName>
</protein>
<sequence length="45" mass="5363">MKIQPLFITEKKIWTGFKNFNRIRKKLFSPSVNLQITYCQLSKSS</sequence>
<organism evidence="1 2">
    <name type="scientific">Pseudoloma neurophilia</name>
    <dbReference type="NCBI Taxonomy" id="146866"/>
    <lineage>
        <taxon>Eukaryota</taxon>
        <taxon>Fungi</taxon>
        <taxon>Fungi incertae sedis</taxon>
        <taxon>Microsporidia</taxon>
        <taxon>Pseudoloma</taxon>
    </lineage>
</organism>